<reference evidence="3 4" key="1">
    <citation type="submission" date="2015-09" db="EMBL/GenBank/DDBJ databases">
        <title>Draft genome sequence of Kouleothrix aurantiaca JCM 19913.</title>
        <authorList>
            <person name="Hemp J."/>
        </authorList>
    </citation>
    <scope>NUCLEOTIDE SEQUENCE [LARGE SCALE GENOMIC DNA]</scope>
    <source>
        <strain evidence="3 4">COM-B</strain>
    </source>
</reference>
<proteinExistence type="predicted"/>
<keyword evidence="1" id="KW-0812">Transmembrane</keyword>
<dbReference type="InterPro" id="IPR038721">
    <property type="entry name" value="IS701-like_DDE_dom"/>
</dbReference>
<accession>A0A0N8PSY3</accession>
<evidence type="ECO:0000313" key="4">
    <source>
        <dbReference type="Proteomes" id="UP000050509"/>
    </source>
</evidence>
<keyword evidence="1" id="KW-1133">Transmembrane helix</keyword>
<keyword evidence="1" id="KW-0472">Membrane</keyword>
<dbReference type="SUPFAM" id="SSF53098">
    <property type="entry name" value="Ribonuclease H-like"/>
    <property type="match status" value="1"/>
</dbReference>
<keyword evidence="4" id="KW-1185">Reference proteome</keyword>
<feature type="transmembrane region" description="Helical" evidence="1">
    <location>
        <begin position="28"/>
        <end position="47"/>
    </location>
</feature>
<evidence type="ECO:0000256" key="1">
    <source>
        <dbReference type="SAM" id="Phobius"/>
    </source>
</evidence>
<dbReference type="AlphaFoldDB" id="A0A0N8PSY3"/>
<feature type="domain" description="Transposase IS701-like DDE" evidence="2">
    <location>
        <begin position="37"/>
        <end position="224"/>
    </location>
</feature>
<dbReference type="Proteomes" id="UP000050509">
    <property type="component" value="Unassembled WGS sequence"/>
</dbReference>
<protein>
    <recommendedName>
        <fullName evidence="2">Transposase IS701-like DDE domain-containing protein</fullName>
    </recommendedName>
</protein>
<evidence type="ECO:0000313" key="3">
    <source>
        <dbReference type="EMBL" id="KPV54005.1"/>
    </source>
</evidence>
<comment type="caution">
    <text evidence="3">The sequence shown here is derived from an EMBL/GenBank/DDBJ whole genome shotgun (WGS) entry which is preliminary data.</text>
</comment>
<gene>
    <name evidence="3" type="ORF">SE17_06330</name>
</gene>
<dbReference type="InterPro" id="IPR012337">
    <property type="entry name" value="RNaseH-like_sf"/>
</dbReference>
<dbReference type="Pfam" id="PF13546">
    <property type="entry name" value="DDE_5"/>
    <property type="match status" value="1"/>
</dbReference>
<name>A0A0N8PSY3_9CHLR</name>
<evidence type="ECO:0000259" key="2">
    <source>
        <dbReference type="Pfam" id="PF13546"/>
    </source>
</evidence>
<sequence>MASRLYRTTRQLYLAVEAALVRLHLNTMGTPTLAALIALAVTGLILLDARPAQTRVARVLPARCYDALNRLLRAMPFSTRALSSLLIAFAKRLGRDGYLVLDDVIVEKAFAKRLPWAGKIYSFAKKRKLWGIHIVVLLWCSCDGAWRIPVGFRLWRPKRSCRTECYRTKLQLAIELVTQVVAARLSVRYVVGDTHYSAGWFGKRLARLGLTWHGTLDPKTTVVWHGRKQAVRDLAPQLHLKWRKQLGLRAKALRVYAPKYGQLRLVVTKNRHGNYEYLVSNDLQADLSSMVLRKRSRWSVETVFRDSKQFAGLEACQCWVDQAMVRHVGLVPLTFVVLQVLRSTSEESVGAVKERWQLAVIRDGQIAPAPLKACPPELRPTA</sequence>
<dbReference type="EMBL" id="LJCR01000133">
    <property type="protein sequence ID" value="KPV54005.1"/>
    <property type="molecule type" value="Genomic_DNA"/>
</dbReference>
<organism evidence="3 4">
    <name type="scientific">Kouleothrix aurantiaca</name>
    <dbReference type="NCBI Taxonomy" id="186479"/>
    <lineage>
        <taxon>Bacteria</taxon>
        <taxon>Bacillati</taxon>
        <taxon>Chloroflexota</taxon>
        <taxon>Chloroflexia</taxon>
        <taxon>Chloroflexales</taxon>
        <taxon>Roseiflexineae</taxon>
        <taxon>Roseiflexaceae</taxon>
        <taxon>Kouleothrix</taxon>
    </lineage>
</organism>